<evidence type="ECO:0000313" key="2">
    <source>
        <dbReference type="EMBL" id="KAL2751567.1"/>
    </source>
</evidence>
<keyword evidence="1" id="KW-0732">Signal</keyword>
<dbReference type="Proteomes" id="UP001607303">
    <property type="component" value="Unassembled WGS sequence"/>
</dbReference>
<name>A0ABD2D2F4_VESMC</name>
<gene>
    <name evidence="2" type="ORF">V1477_000725</name>
</gene>
<evidence type="ECO:0000313" key="3">
    <source>
        <dbReference type="Proteomes" id="UP001607303"/>
    </source>
</evidence>
<comment type="caution">
    <text evidence="2">The sequence shown here is derived from an EMBL/GenBank/DDBJ whole genome shotgun (WGS) entry which is preliminary data.</text>
</comment>
<dbReference type="AlphaFoldDB" id="A0ABD2D2F4"/>
<sequence>MYLTSCIRRNLLINLFVHLSVFYHATGQGSNVNKNSKSNNNNVISQDKKLSPISDMELQRITEELFQRDSCCIYKNITVSYQGWIKGDNITDNAPKP</sequence>
<protein>
    <submittedName>
        <fullName evidence="2">Poly(U)-specific endoribonuclease</fullName>
    </submittedName>
</protein>
<reference evidence="2 3" key="1">
    <citation type="journal article" date="2024" name="Ann. Entomol. Soc. Am.">
        <title>Genomic analyses of the southern and eastern yellowjacket wasps (Hymenoptera: Vespidae) reveal evolutionary signatures of social life.</title>
        <authorList>
            <person name="Catto M.A."/>
            <person name="Caine P.B."/>
            <person name="Orr S.E."/>
            <person name="Hunt B.G."/>
            <person name="Goodisman M.A.D."/>
        </authorList>
    </citation>
    <scope>NUCLEOTIDE SEQUENCE [LARGE SCALE GENOMIC DNA]</scope>
    <source>
        <strain evidence="2">232</strain>
        <tissue evidence="2">Head and thorax</tissue>
    </source>
</reference>
<evidence type="ECO:0000256" key="1">
    <source>
        <dbReference type="SAM" id="SignalP"/>
    </source>
</evidence>
<feature type="chain" id="PRO_5044793186" evidence="1">
    <location>
        <begin position="28"/>
        <end position="97"/>
    </location>
</feature>
<proteinExistence type="predicted"/>
<feature type="signal peptide" evidence="1">
    <location>
        <begin position="1"/>
        <end position="27"/>
    </location>
</feature>
<organism evidence="2 3">
    <name type="scientific">Vespula maculifrons</name>
    <name type="common">Eastern yellow jacket</name>
    <name type="synonym">Wasp</name>
    <dbReference type="NCBI Taxonomy" id="7453"/>
    <lineage>
        <taxon>Eukaryota</taxon>
        <taxon>Metazoa</taxon>
        <taxon>Ecdysozoa</taxon>
        <taxon>Arthropoda</taxon>
        <taxon>Hexapoda</taxon>
        <taxon>Insecta</taxon>
        <taxon>Pterygota</taxon>
        <taxon>Neoptera</taxon>
        <taxon>Endopterygota</taxon>
        <taxon>Hymenoptera</taxon>
        <taxon>Apocrita</taxon>
        <taxon>Aculeata</taxon>
        <taxon>Vespoidea</taxon>
        <taxon>Vespidae</taxon>
        <taxon>Vespinae</taxon>
        <taxon>Vespula</taxon>
    </lineage>
</organism>
<accession>A0ABD2D2F4</accession>
<keyword evidence="3" id="KW-1185">Reference proteome</keyword>
<dbReference type="EMBL" id="JAYRBN010000007">
    <property type="protein sequence ID" value="KAL2751567.1"/>
    <property type="molecule type" value="Genomic_DNA"/>
</dbReference>